<gene>
    <name evidence="3" type="ORF">F53441_12191</name>
</gene>
<dbReference type="AlphaFoldDB" id="A0A8H4K153"/>
<dbReference type="InterPro" id="IPR015424">
    <property type="entry name" value="PyrdxlP-dep_Trfase"/>
</dbReference>
<keyword evidence="4" id="KW-1185">Reference proteome</keyword>
<dbReference type="SUPFAM" id="SSF53383">
    <property type="entry name" value="PLP-dependent transferases"/>
    <property type="match status" value="1"/>
</dbReference>
<evidence type="ECO:0000259" key="2">
    <source>
        <dbReference type="Pfam" id="PF00266"/>
    </source>
</evidence>
<dbReference type="PANTHER" id="PTHR43586:SF21">
    <property type="entry name" value="PYRIDOXAL PHOSPHATE (PLP)-DEPENDENT ASPARTATE AMINOTRANSFERASE SUPERFAMILY"/>
    <property type="match status" value="1"/>
</dbReference>
<dbReference type="Pfam" id="PF00266">
    <property type="entry name" value="Aminotran_5"/>
    <property type="match status" value="1"/>
</dbReference>
<feature type="chain" id="PRO_5034074753" description="Aminotransferase class V domain-containing protein" evidence="1">
    <location>
        <begin position="17"/>
        <end position="496"/>
    </location>
</feature>
<evidence type="ECO:0000313" key="3">
    <source>
        <dbReference type="EMBL" id="KAF4440783.1"/>
    </source>
</evidence>
<dbReference type="Proteomes" id="UP000605986">
    <property type="component" value="Unassembled WGS sequence"/>
</dbReference>
<accession>A0A8H4K153</accession>
<sequence>MRSLAIVTLAASAVSADIHIAEHSGGPICTKKYNHDATVVECSGVEWKPSSEAKIEKNCHEKDEAKHTLHFMNSKRSVSMAPSHMSKREPILIRDPPACNIPTRTSIIGDGTVDQGTSTAWRQCSTSQVSSPAADAIRDYLITSNVQMGASYGVGKLSASKVDKGYEAGARFINAFPDEIVYGASATQLLRNVALGLSFEQGDEIIVSTLDHEANIAPWLDLADRQRLRIRWWCPEGQGNNPKLTVDSLKPLLSEKTRFLAFSHCTNLLGSIHDVKAIAAAAHEYRDVLVCVDGVAYAPHRSVDVKDLGVDLYCLSWYKVFGPHIAMLYGSREAQKQLQPLGHYFSPTATLSDKAGFAAWSYELIASIPVVVDDLLAQGWKECVQQETEIQTLLLNYLNQRSDVTVYGETSPDPSKRLPIISFTIDGWNSRSVVAAIEANSNLGLKHDHFYSHRLVTEVLDLDATDGVVRVSMAHYNTREEIETVIATLQEIIVKR</sequence>
<name>A0A8H4K153_9HYPO</name>
<organism evidence="3 4">
    <name type="scientific">Fusarium austroafricanum</name>
    <dbReference type="NCBI Taxonomy" id="2364996"/>
    <lineage>
        <taxon>Eukaryota</taxon>
        <taxon>Fungi</taxon>
        <taxon>Dikarya</taxon>
        <taxon>Ascomycota</taxon>
        <taxon>Pezizomycotina</taxon>
        <taxon>Sordariomycetes</taxon>
        <taxon>Hypocreomycetidae</taxon>
        <taxon>Hypocreales</taxon>
        <taxon>Nectriaceae</taxon>
        <taxon>Fusarium</taxon>
        <taxon>Fusarium concolor species complex</taxon>
    </lineage>
</organism>
<dbReference type="InterPro" id="IPR000192">
    <property type="entry name" value="Aminotrans_V_dom"/>
</dbReference>
<dbReference type="InterPro" id="IPR015421">
    <property type="entry name" value="PyrdxlP-dep_Trfase_major"/>
</dbReference>
<proteinExistence type="predicted"/>
<protein>
    <recommendedName>
        <fullName evidence="2">Aminotransferase class V domain-containing protein</fullName>
    </recommendedName>
</protein>
<feature type="signal peptide" evidence="1">
    <location>
        <begin position="1"/>
        <end position="16"/>
    </location>
</feature>
<dbReference type="Gene3D" id="3.90.1150.10">
    <property type="entry name" value="Aspartate Aminotransferase, domain 1"/>
    <property type="match status" value="1"/>
</dbReference>
<feature type="domain" description="Aminotransferase class V" evidence="2">
    <location>
        <begin position="125"/>
        <end position="484"/>
    </location>
</feature>
<dbReference type="Gene3D" id="3.40.640.10">
    <property type="entry name" value="Type I PLP-dependent aspartate aminotransferase-like (Major domain)"/>
    <property type="match status" value="1"/>
</dbReference>
<keyword evidence="1" id="KW-0732">Signal</keyword>
<dbReference type="EMBL" id="JAADJG010000643">
    <property type="protein sequence ID" value="KAF4440783.1"/>
    <property type="molecule type" value="Genomic_DNA"/>
</dbReference>
<comment type="caution">
    <text evidence="3">The sequence shown here is derived from an EMBL/GenBank/DDBJ whole genome shotgun (WGS) entry which is preliminary data.</text>
</comment>
<evidence type="ECO:0000313" key="4">
    <source>
        <dbReference type="Proteomes" id="UP000605986"/>
    </source>
</evidence>
<evidence type="ECO:0000256" key="1">
    <source>
        <dbReference type="SAM" id="SignalP"/>
    </source>
</evidence>
<reference evidence="3" key="1">
    <citation type="submission" date="2020-01" db="EMBL/GenBank/DDBJ databases">
        <title>Identification and distribution of gene clusters putatively required for synthesis of sphingolipid metabolism inhibitors in phylogenetically diverse species of the filamentous fungus Fusarium.</title>
        <authorList>
            <person name="Kim H.-S."/>
            <person name="Busman M."/>
            <person name="Brown D.W."/>
            <person name="Divon H."/>
            <person name="Uhlig S."/>
            <person name="Proctor R.H."/>
        </authorList>
    </citation>
    <scope>NUCLEOTIDE SEQUENCE</scope>
    <source>
        <strain evidence="3">NRRL 53441</strain>
    </source>
</reference>
<dbReference type="PANTHER" id="PTHR43586">
    <property type="entry name" value="CYSTEINE DESULFURASE"/>
    <property type="match status" value="1"/>
</dbReference>
<dbReference type="OrthoDB" id="420046at2759"/>
<dbReference type="InterPro" id="IPR015422">
    <property type="entry name" value="PyrdxlP-dep_Trfase_small"/>
</dbReference>